<comment type="caution">
    <text evidence="1">The sequence shown here is derived from an EMBL/GenBank/DDBJ whole genome shotgun (WGS) entry which is preliminary data.</text>
</comment>
<organism evidence="1 2">
    <name type="scientific">Effrenium voratum</name>
    <dbReference type="NCBI Taxonomy" id="2562239"/>
    <lineage>
        <taxon>Eukaryota</taxon>
        <taxon>Sar</taxon>
        <taxon>Alveolata</taxon>
        <taxon>Dinophyceae</taxon>
        <taxon>Suessiales</taxon>
        <taxon>Symbiodiniaceae</taxon>
        <taxon>Effrenium</taxon>
    </lineage>
</organism>
<evidence type="ECO:0000313" key="2">
    <source>
        <dbReference type="Proteomes" id="UP001178507"/>
    </source>
</evidence>
<name>A0AA36IGX9_9DINO</name>
<dbReference type="Proteomes" id="UP001178507">
    <property type="component" value="Unassembled WGS sequence"/>
</dbReference>
<reference evidence="1" key="1">
    <citation type="submission" date="2023-08" db="EMBL/GenBank/DDBJ databases">
        <authorList>
            <person name="Chen Y."/>
            <person name="Shah S."/>
            <person name="Dougan E. K."/>
            <person name="Thang M."/>
            <person name="Chan C."/>
        </authorList>
    </citation>
    <scope>NUCLEOTIDE SEQUENCE</scope>
</reference>
<sequence length="596" mass="65224">MEQRQIIQQDPAQVKSINAFTDSLAKALAEADGLPSKELTRELLADGLRRALDVGGELPKKHFLEILAANIHKFALQEQYSLSRVYPVEISSEYKNLQSFFSDGAEDVAGHARARGGEPPALMELRRRLTALPATPGPAAEELVTKLKEEQTSQALKAVDARTRTAFFAEVRVNLHRLTEGHQKELLERFGDLKTEVVKLVDSLTQEISVWLDEERVASTWQNFEKQASLVAQAQKLFQAMLSDTFQVSFRHIGGVKRAKEAFLLQTAVCLKTGAEKHYWQPPVSDLAAKLRRSFFFVEGYGELMEDWMQQRRVKLNEEFVQRATSTLSTNFQEVLSRLRQIFRPGRWMFVLDPRVEGDLISLLLDESFPRHVLSTQSISRLLEMVGSYGGDDFHIYNEIARLPPLRQPPSAGPQDLTEAALLELLRRLPGFGFLPRLGAGRYRFGSLEVLFHMTGTELAAQVIQPPSTEVMRAVDFFSQRGPQEFPSAALDAVKASDALGLAPTMTIQDGSMPSFGMALAPSLGAPALGAPLGGPSLGAPSLGAPSLGAPSLGAPSLGAPLLGAPSLGAPLLGAPLLGAPFAPAWPKYGIEDDEI</sequence>
<proteinExistence type="predicted"/>
<accession>A0AA36IGX9</accession>
<protein>
    <submittedName>
        <fullName evidence="1">Uncharacterized protein</fullName>
    </submittedName>
</protein>
<dbReference type="AlphaFoldDB" id="A0AA36IGX9"/>
<dbReference type="EMBL" id="CAUJNA010001335">
    <property type="protein sequence ID" value="CAJ1386119.1"/>
    <property type="molecule type" value="Genomic_DNA"/>
</dbReference>
<evidence type="ECO:0000313" key="1">
    <source>
        <dbReference type="EMBL" id="CAJ1386119.1"/>
    </source>
</evidence>
<gene>
    <name evidence="1" type="ORF">EVOR1521_LOCUS12561</name>
</gene>
<keyword evidence="2" id="KW-1185">Reference proteome</keyword>